<dbReference type="InterPro" id="IPR002594">
    <property type="entry name" value="GH12"/>
</dbReference>
<dbReference type="OrthoDB" id="89349at2759"/>
<evidence type="ECO:0000313" key="4">
    <source>
        <dbReference type="EMBL" id="KIM59267.1"/>
    </source>
</evidence>
<dbReference type="AlphaFoldDB" id="A0A0C3A3K5"/>
<dbReference type="PANTHER" id="PTHR34002">
    <property type="entry name" value="BLR1656 PROTEIN"/>
    <property type="match status" value="1"/>
</dbReference>
<dbReference type="PANTHER" id="PTHR34002:SF9">
    <property type="entry name" value="XYLOGLUCAN-SPECIFIC ENDO-BETA-1,4-GLUCANASE A"/>
    <property type="match status" value="1"/>
</dbReference>
<dbReference type="HOGENOM" id="CLU_051064_0_1_1"/>
<sequence length="246" mass="26433">MRILLPLTFLASAFCLATGAAVELVGTYTCKSHGGYDLCNDQWGASSGTGSQVSYLMGGSKNTISWVTKWTWTGGWNDVKTYANAASTNAKGMTLSEIEAVPTKWKWYYKSGTDICADVSYDIWIGSNPSGAPASSDTNFEIMIWLSAKGGVSPLGSLKNSAVSIASHTWDVYAGPIDNWETISFVTREGDLTNFNDDLAPFFEWVIAHMGVSSSLYLHQIAGGTEAFTGSAVFVTESFSASVETR</sequence>
<evidence type="ECO:0000256" key="3">
    <source>
        <dbReference type="SAM" id="SignalP"/>
    </source>
</evidence>
<evidence type="ECO:0000256" key="2">
    <source>
        <dbReference type="RuleBase" id="RU361163"/>
    </source>
</evidence>
<gene>
    <name evidence="4" type="ORF">SCLCIDRAFT_1217823</name>
</gene>
<dbReference type="Gene3D" id="2.60.120.180">
    <property type="match status" value="1"/>
</dbReference>
<dbReference type="EMBL" id="KN822075">
    <property type="protein sequence ID" value="KIM59267.1"/>
    <property type="molecule type" value="Genomic_DNA"/>
</dbReference>
<organism evidence="4 5">
    <name type="scientific">Scleroderma citrinum Foug A</name>
    <dbReference type="NCBI Taxonomy" id="1036808"/>
    <lineage>
        <taxon>Eukaryota</taxon>
        <taxon>Fungi</taxon>
        <taxon>Dikarya</taxon>
        <taxon>Basidiomycota</taxon>
        <taxon>Agaricomycotina</taxon>
        <taxon>Agaricomycetes</taxon>
        <taxon>Agaricomycetidae</taxon>
        <taxon>Boletales</taxon>
        <taxon>Sclerodermatineae</taxon>
        <taxon>Sclerodermataceae</taxon>
        <taxon>Scleroderma</taxon>
    </lineage>
</organism>
<name>A0A0C3A3K5_9AGAM</name>
<keyword evidence="2 4" id="KW-0378">Hydrolase</keyword>
<evidence type="ECO:0000256" key="1">
    <source>
        <dbReference type="ARBA" id="ARBA00005519"/>
    </source>
</evidence>
<evidence type="ECO:0000313" key="5">
    <source>
        <dbReference type="Proteomes" id="UP000053989"/>
    </source>
</evidence>
<dbReference type="InParanoid" id="A0A0C3A3K5"/>
<dbReference type="SUPFAM" id="SSF49899">
    <property type="entry name" value="Concanavalin A-like lectins/glucanases"/>
    <property type="match status" value="1"/>
</dbReference>
<protein>
    <submittedName>
        <fullName evidence="4">Glycoside hydrolase family 12 protein</fullName>
    </submittedName>
</protein>
<feature type="signal peptide" evidence="3">
    <location>
        <begin position="1"/>
        <end position="19"/>
    </location>
</feature>
<dbReference type="Pfam" id="PF01670">
    <property type="entry name" value="Glyco_hydro_12"/>
    <property type="match status" value="1"/>
</dbReference>
<dbReference type="InterPro" id="IPR013320">
    <property type="entry name" value="ConA-like_dom_sf"/>
</dbReference>
<dbReference type="GO" id="GO:0008810">
    <property type="term" value="F:cellulase activity"/>
    <property type="evidence" value="ECO:0007669"/>
    <property type="project" value="InterPro"/>
</dbReference>
<dbReference type="STRING" id="1036808.A0A0C3A3K5"/>
<keyword evidence="2" id="KW-0624">Polysaccharide degradation</keyword>
<keyword evidence="2" id="KW-0119">Carbohydrate metabolism</keyword>
<dbReference type="Proteomes" id="UP000053989">
    <property type="component" value="Unassembled WGS sequence"/>
</dbReference>
<keyword evidence="3" id="KW-0732">Signal</keyword>
<comment type="similarity">
    <text evidence="1 2">Belongs to the glycosyl hydrolase 12 (cellulase H) family.</text>
</comment>
<feature type="chain" id="PRO_5002160810" evidence="3">
    <location>
        <begin position="20"/>
        <end position="246"/>
    </location>
</feature>
<proteinExistence type="inferred from homology"/>
<dbReference type="GO" id="GO:0000272">
    <property type="term" value="P:polysaccharide catabolic process"/>
    <property type="evidence" value="ECO:0007669"/>
    <property type="project" value="UniProtKB-KW"/>
</dbReference>
<keyword evidence="5" id="KW-1185">Reference proteome</keyword>
<reference evidence="5" key="2">
    <citation type="submission" date="2015-01" db="EMBL/GenBank/DDBJ databases">
        <title>Evolutionary Origins and Diversification of the Mycorrhizal Mutualists.</title>
        <authorList>
            <consortium name="DOE Joint Genome Institute"/>
            <consortium name="Mycorrhizal Genomics Consortium"/>
            <person name="Kohler A."/>
            <person name="Kuo A."/>
            <person name="Nagy L.G."/>
            <person name="Floudas D."/>
            <person name="Copeland A."/>
            <person name="Barry K.W."/>
            <person name="Cichocki N."/>
            <person name="Veneault-Fourrey C."/>
            <person name="LaButti K."/>
            <person name="Lindquist E.A."/>
            <person name="Lipzen A."/>
            <person name="Lundell T."/>
            <person name="Morin E."/>
            <person name="Murat C."/>
            <person name="Riley R."/>
            <person name="Ohm R."/>
            <person name="Sun H."/>
            <person name="Tunlid A."/>
            <person name="Henrissat B."/>
            <person name="Grigoriev I.V."/>
            <person name="Hibbett D.S."/>
            <person name="Martin F."/>
        </authorList>
    </citation>
    <scope>NUCLEOTIDE SEQUENCE [LARGE SCALE GENOMIC DNA]</scope>
    <source>
        <strain evidence="5">Foug A</strain>
    </source>
</reference>
<accession>A0A0C3A3K5</accession>
<keyword evidence="2" id="KW-0326">Glycosidase</keyword>
<reference evidence="4 5" key="1">
    <citation type="submission" date="2014-04" db="EMBL/GenBank/DDBJ databases">
        <authorList>
            <consortium name="DOE Joint Genome Institute"/>
            <person name="Kuo A."/>
            <person name="Kohler A."/>
            <person name="Nagy L.G."/>
            <person name="Floudas D."/>
            <person name="Copeland A."/>
            <person name="Barry K.W."/>
            <person name="Cichocki N."/>
            <person name="Veneault-Fourrey C."/>
            <person name="LaButti K."/>
            <person name="Lindquist E.A."/>
            <person name="Lipzen A."/>
            <person name="Lundell T."/>
            <person name="Morin E."/>
            <person name="Murat C."/>
            <person name="Sun H."/>
            <person name="Tunlid A."/>
            <person name="Henrissat B."/>
            <person name="Grigoriev I.V."/>
            <person name="Hibbett D.S."/>
            <person name="Martin F."/>
            <person name="Nordberg H.P."/>
            <person name="Cantor M.N."/>
            <person name="Hua S.X."/>
        </authorList>
    </citation>
    <scope>NUCLEOTIDE SEQUENCE [LARGE SCALE GENOMIC DNA]</scope>
    <source>
        <strain evidence="4 5">Foug A</strain>
    </source>
</reference>
<dbReference type="InterPro" id="IPR013319">
    <property type="entry name" value="GH11/12"/>
</dbReference>